<evidence type="ECO:0000313" key="5">
    <source>
        <dbReference type="EMBL" id="KAK1762790.1"/>
    </source>
</evidence>
<dbReference type="GeneID" id="85315227"/>
<dbReference type="InterPro" id="IPR036188">
    <property type="entry name" value="FAD/NAD-bd_sf"/>
</dbReference>
<dbReference type="GO" id="GO:0050661">
    <property type="term" value="F:NADP binding"/>
    <property type="evidence" value="ECO:0007669"/>
    <property type="project" value="InterPro"/>
</dbReference>
<name>A0AAJ0BRA4_9PEZI</name>
<dbReference type="InterPro" id="IPR020946">
    <property type="entry name" value="Flavin_mOase-like"/>
</dbReference>
<dbReference type="RefSeq" id="XP_060279003.1">
    <property type="nucleotide sequence ID" value="XM_060432040.1"/>
</dbReference>
<dbReference type="GO" id="GO:0004499">
    <property type="term" value="F:N,N-dimethylaniline monooxygenase activity"/>
    <property type="evidence" value="ECO:0007669"/>
    <property type="project" value="InterPro"/>
</dbReference>
<keyword evidence="2" id="KW-0285">Flavoprotein</keyword>
<dbReference type="InterPro" id="IPR051209">
    <property type="entry name" value="FAD-bind_Monooxygenase_sf"/>
</dbReference>
<accession>A0AAJ0BRA4</accession>
<dbReference type="Pfam" id="PF00743">
    <property type="entry name" value="FMO-like"/>
    <property type="match status" value="1"/>
</dbReference>
<dbReference type="Proteomes" id="UP001244011">
    <property type="component" value="Unassembled WGS sequence"/>
</dbReference>
<evidence type="ECO:0000256" key="2">
    <source>
        <dbReference type="ARBA" id="ARBA00022630"/>
    </source>
</evidence>
<evidence type="ECO:0008006" key="7">
    <source>
        <dbReference type="Google" id="ProtNLM"/>
    </source>
</evidence>
<comment type="similarity">
    <text evidence="1">Belongs to the FAD-binding monooxygenase family.</text>
</comment>
<comment type="caution">
    <text evidence="5">The sequence shown here is derived from an EMBL/GenBank/DDBJ whole genome shotgun (WGS) entry which is preliminary data.</text>
</comment>
<dbReference type="SUPFAM" id="SSF51905">
    <property type="entry name" value="FAD/NAD(P)-binding domain"/>
    <property type="match status" value="1"/>
</dbReference>
<sequence>MANGYVVSDRVHSDPDPIRVLCVGAGAGGLCLAYKMKLHMSNYELVCYEKNDEAGGVWHENRYPGCACDIPAHVYTYSFEPNPSWSTFYAYAPEIKKYFTDFQAKYGLQQYIKFNSRVTSAAWNEEEGKYHVEVETPEGPKQDWCHVLINGSGILNDWKWPNIPGLHDFKGTLLHSAHWDESAVYKGKRVAVIGTGSSGIQIVANIQPEVEHLVSFMRSPTWISPAVAQDAKASLSQSEGGEEAEKIKNPLAAMQYHFKEEITKFKEDPSFHLEFRKKMENAMNNSTDVFVAGSEMNNAARKMMEAEMEKRLGPGNEELKRKLIPKWAPGCRRLTPGDGYLEALVQPNVTRVFNEIDHVTPEGLVTDDGTLYEVDVLICATGFNVGFTPSFKLEGVDGRIIQDAWAKEPQCYLGLAAPQFPNYFTILGPRGPWGNGPLLPSIETLCDYFVEVMQKMQKEQIQSLVVREEPTTSFNEHVDTWMAKSVWMTKCRSWYKMGTIDGKAWLWPGGTLSYLKTIKQPRYEDYLIKYKNRNQWAFLGNGKIAAEVLNITEQLAPYIRNSDTPWTI</sequence>
<dbReference type="AlphaFoldDB" id="A0AAJ0BRA4"/>
<proteinExistence type="inferred from homology"/>
<keyword evidence="6" id="KW-1185">Reference proteome</keyword>
<dbReference type="PANTHER" id="PTHR42877:SF8">
    <property type="entry name" value="MONOOXYGENASE"/>
    <property type="match status" value="1"/>
</dbReference>
<dbReference type="GO" id="GO:0050660">
    <property type="term" value="F:flavin adenine dinucleotide binding"/>
    <property type="evidence" value="ECO:0007669"/>
    <property type="project" value="InterPro"/>
</dbReference>
<evidence type="ECO:0000313" key="6">
    <source>
        <dbReference type="Proteomes" id="UP001244011"/>
    </source>
</evidence>
<keyword evidence="4" id="KW-0560">Oxidoreductase</keyword>
<reference evidence="5" key="1">
    <citation type="submission" date="2023-06" db="EMBL/GenBank/DDBJ databases">
        <title>Genome-scale phylogeny and comparative genomics of the fungal order Sordariales.</title>
        <authorList>
            <consortium name="Lawrence Berkeley National Laboratory"/>
            <person name="Hensen N."/>
            <person name="Bonometti L."/>
            <person name="Westerberg I."/>
            <person name="Brannstrom I.O."/>
            <person name="Guillou S."/>
            <person name="Cros-Aarteil S."/>
            <person name="Calhoun S."/>
            <person name="Haridas S."/>
            <person name="Kuo A."/>
            <person name="Mondo S."/>
            <person name="Pangilinan J."/>
            <person name="Riley R."/>
            <person name="Labutti K."/>
            <person name="Andreopoulos B."/>
            <person name="Lipzen A."/>
            <person name="Chen C."/>
            <person name="Yanf M."/>
            <person name="Daum C."/>
            <person name="Ng V."/>
            <person name="Clum A."/>
            <person name="Steindorff A."/>
            <person name="Ohm R."/>
            <person name="Martin F."/>
            <person name="Silar P."/>
            <person name="Natvig D."/>
            <person name="Lalanne C."/>
            <person name="Gautier V."/>
            <person name="Ament-Velasquez S.L."/>
            <person name="Kruys A."/>
            <person name="Hutchinson M.I."/>
            <person name="Powell A.J."/>
            <person name="Barry K."/>
            <person name="Miller A.N."/>
            <person name="Grigoriev I.V."/>
            <person name="Debuchy R."/>
            <person name="Gladieux P."/>
            <person name="Thoren M.H."/>
            <person name="Johannesson H."/>
        </authorList>
    </citation>
    <scope>NUCLEOTIDE SEQUENCE</scope>
    <source>
        <strain evidence="5">8032-3</strain>
    </source>
</reference>
<evidence type="ECO:0000256" key="4">
    <source>
        <dbReference type="ARBA" id="ARBA00023002"/>
    </source>
</evidence>
<dbReference type="PANTHER" id="PTHR42877">
    <property type="entry name" value="L-ORNITHINE N(5)-MONOOXYGENASE-RELATED"/>
    <property type="match status" value="1"/>
</dbReference>
<keyword evidence="3" id="KW-0274">FAD</keyword>
<dbReference type="Gene3D" id="3.50.50.60">
    <property type="entry name" value="FAD/NAD(P)-binding domain"/>
    <property type="match status" value="2"/>
</dbReference>
<evidence type="ECO:0000256" key="3">
    <source>
        <dbReference type="ARBA" id="ARBA00022827"/>
    </source>
</evidence>
<organism evidence="5 6">
    <name type="scientific">Phialemonium atrogriseum</name>
    <dbReference type="NCBI Taxonomy" id="1093897"/>
    <lineage>
        <taxon>Eukaryota</taxon>
        <taxon>Fungi</taxon>
        <taxon>Dikarya</taxon>
        <taxon>Ascomycota</taxon>
        <taxon>Pezizomycotina</taxon>
        <taxon>Sordariomycetes</taxon>
        <taxon>Sordariomycetidae</taxon>
        <taxon>Cephalothecales</taxon>
        <taxon>Cephalothecaceae</taxon>
        <taxon>Phialemonium</taxon>
    </lineage>
</organism>
<evidence type="ECO:0000256" key="1">
    <source>
        <dbReference type="ARBA" id="ARBA00010139"/>
    </source>
</evidence>
<protein>
    <recommendedName>
        <fullName evidence="7">FAD/NAD(P)-binding domain-containing protein</fullName>
    </recommendedName>
</protein>
<gene>
    <name evidence="5" type="ORF">QBC33DRAFT_599636</name>
</gene>
<dbReference type="EMBL" id="MU839033">
    <property type="protein sequence ID" value="KAK1762790.1"/>
    <property type="molecule type" value="Genomic_DNA"/>
</dbReference>